<feature type="domain" description="HTH araC/xylS-type" evidence="6">
    <location>
        <begin position="168"/>
        <end position="265"/>
    </location>
</feature>
<dbReference type="GO" id="GO:0043565">
    <property type="term" value="F:sequence-specific DNA binding"/>
    <property type="evidence" value="ECO:0007669"/>
    <property type="project" value="InterPro"/>
</dbReference>
<dbReference type="InterPro" id="IPR009057">
    <property type="entry name" value="Homeodomain-like_sf"/>
</dbReference>
<dbReference type="SUPFAM" id="SSF46689">
    <property type="entry name" value="Homeodomain-like"/>
    <property type="match status" value="2"/>
</dbReference>
<dbReference type="InterPro" id="IPR018062">
    <property type="entry name" value="HTH_AraC-typ_CS"/>
</dbReference>
<accession>A0A2T5P9I6</accession>
<dbReference type="EMBL" id="QASN01000017">
    <property type="protein sequence ID" value="PTU74406.1"/>
    <property type="molecule type" value="Genomic_DNA"/>
</dbReference>
<evidence type="ECO:0000256" key="5">
    <source>
        <dbReference type="ARBA" id="ARBA00037345"/>
    </source>
</evidence>
<dbReference type="InterPro" id="IPR050204">
    <property type="entry name" value="AraC_XylS_family_regulators"/>
</dbReference>
<dbReference type="Proteomes" id="UP000244064">
    <property type="component" value="Unassembled WGS sequence"/>
</dbReference>
<evidence type="ECO:0000313" key="7">
    <source>
        <dbReference type="EMBL" id="PTU74406.1"/>
    </source>
</evidence>
<dbReference type="GO" id="GO:0009893">
    <property type="term" value="P:positive regulation of metabolic process"/>
    <property type="evidence" value="ECO:0007669"/>
    <property type="project" value="UniProtKB-ARBA"/>
</dbReference>
<dbReference type="Gene3D" id="1.10.10.60">
    <property type="entry name" value="Homeodomain-like"/>
    <property type="match status" value="2"/>
</dbReference>
<dbReference type="GO" id="GO:0003700">
    <property type="term" value="F:DNA-binding transcription factor activity"/>
    <property type="evidence" value="ECO:0007669"/>
    <property type="project" value="InterPro"/>
</dbReference>
<dbReference type="PROSITE" id="PS00041">
    <property type="entry name" value="HTH_ARAC_FAMILY_1"/>
    <property type="match status" value="1"/>
</dbReference>
<evidence type="ECO:0000256" key="2">
    <source>
        <dbReference type="ARBA" id="ARBA00023015"/>
    </source>
</evidence>
<evidence type="ECO:0000259" key="6">
    <source>
        <dbReference type="PROSITE" id="PS01124"/>
    </source>
</evidence>
<dbReference type="PROSITE" id="PS01124">
    <property type="entry name" value="HTH_ARAC_FAMILY_2"/>
    <property type="match status" value="1"/>
</dbReference>
<comment type="subcellular location">
    <subcellularLocation>
        <location evidence="1">Cytoplasm</location>
    </subcellularLocation>
</comment>
<gene>
    <name evidence="7" type="ORF">DBO85_09940</name>
</gene>
<proteinExistence type="predicted"/>
<name>A0A2T5P9I6_9PSED</name>
<reference evidence="7 8" key="1">
    <citation type="submission" date="2018-04" db="EMBL/GenBank/DDBJ databases">
        <title>Pseudomonas sp. nov., isolated from mangrove soil.</title>
        <authorList>
            <person name="Chen C."/>
        </authorList>
    </citation>
    <scope>NUCLEOTIDE SEQUENCE [LARGE SCALE GENOMIC DNA]</scope>
    <source>
        <strain evidence="7 8">TC-11</strain>
    </source>
</reference>
<protein>
    <submittedName>
        <fullName evidence="7">AraC family transcriptional regulator</fullName>
    </submittedName>
</protein>
<dbReference type="SMART" id="SM00342">
    <property type="entry name" value="HTH_ARAC"/>
    <property type="match status" value="1"/>
</dbReference>
<dbReference type="AlphaFoldDB" id="A0A2T5P9I6"/>
<dbReference type="GO" id="GO:0005737">
    <property type="term" value="C:cytoplasm"/>
    <property type="evidence" value="ECO:0007669"/>
    <property type="project" value="UniProtKB-SubCell"/>
</dbReference>
<organism evidence="7 8">
    <name type="scientific">Pseudomonas mangrovi</name>
    <dbReference type="NCBI Taxonomy" id="2161748"/>
    <lineage>
        <taxon>Bacteria</taxon>
        <taxon>Pseudomonadati</taxon>
        <taxon>Pseudomonadota</taxon>
        <taxon>Gammaproteobacteria</taxon>
        <taxon>Pseudomonadales</taxon>
        <taxon>Pseudomonadaceae</taxon>
        <taxon>Pseudomonas</taxon>
    </lineage>
</organism>
<keyword evidence="8" id="KW-1185">Reference proteome</keyword>
<comment type="caution">
    <text evidence="7">The sequence shown here is derived from an EMBL/GenBank/DDBJ whole genome shotgun (WGS) entry which is preliminary data.</text>
</comment>
<keyword evidence="2" id="KW-0805">Transcription regulation</keyword>
<evidence type="ECO:0000256" key="4">
    <source>
        <dbReference type="ARBA" id="ARBA00023163"/>
    </source>
</evidence>
<evidence type="ECO:0000256" key="1">
    <source>
        <dbReference type="ARBA" id="ARBA00004496"/>
    </source>
</evidence>
<evidence type="ECO:0000313" key="8">
    <source>
        <dbReference type="Proteomes" id="UP000244064"/>
    </source>
</evidence>
<dbReference type="PANTHER" id="PTHR46796">
    <property type="entry name" value="HTH-TYPE TRANSCRIPTIONAL ACTIVATOR RHAS-RELATED"/>
    <property type="match status" value="1"/>
</dbReference>
<sequence>MLVLTLRAQQQRGSMPMHDQGLLLLYLWDKRTFYLSHFDQPLQLSQAACMLVIGLDGPLRLRNGAGEALCRSALAPAGAAFDADSCGSRIAMCFLDVFGADWRRLQPRFARQLGELALDLDDEAQWIERFSSLRGEAAEPAQVWQWLELLINPQGLPWEAPPCDPRVMHAVELIKRDVARNPSIESLARQVALSVPRLTQLFRQHVGIPIRRYRQWHRLFVTSVGVAQGLSLTDAAIAAGFTDSAHFNHTFRTILGMTPSSVLARSRGVRLFVERA</sequence>
<keyword evidence="4" id="KW-0804">Transcription</keyword>
<comment type="function">
    <text evidence="5">Regulatory protein of the TOL plasmid xyl operons. XylS activates the xylXYZLTEGFJQKIH operon required for the degradation of toluene, m-xylene and p-xylene.</text>
</comment>
<evidence type="ECO:0000256" key="3">
    <source>
        <dbReference type="ARBA" id="ARBA00023125"/>
    </source>
</evidence>
<dbReference type="InterPro" id="IPR018060">
    <property type="entry name" value="HTH_AraC"/>
</dbReference>
<keyword evidence="3" id="KW-0238">DNA-binding</keyword>
<dbReference type="Pfam" id="PF12833">
    <property type="entry name" value="HTH_18"/>
    <property type="match status" value="1"/>
</dbReference>